<evidence type="ECO:0000259" key="1">
    <source>
        <dbReference type="Pfam" id="PF13302"/>
    </source>
</evidence>
<accession>A0A0F9A7V4</accession>
<sequence length="171" mass="19179">MDTSSGTIALDSIRRSYLPTILAWRSDRDVMRYLPTAPVEPTWEEILDWYVSGKRRDPGHGYWTIKLSPRVLTPMSRDSAPDFSRIIGTTHFNMATGEVGLLIGEKGLWGAGLSKAALSLTLRKVFHSTFKLLTPPGVWAVIHRENDRSLRLFESMGFVHDGTGRSGQCIF</sequence>
<dbReference type="Pfam" id="PF13302">
    <property type="entry name" value="Acetyltransf_3"/>
    <property type="match status" value="1"/>
</dbReference>
<dbReference type="SUPFAM" id="SSF55729">
    <property type="entry name" value="Acyl-CoA N-acyltransferases (Nat)"/>
    <property type="match status" value="1"/>
</dbReference>
<dbReference type="InterPro" id="IPR016181">
    <property type="entry name" value="Acyl_CoA_acyltransferase"/>
</dbReference>
<dbReference type="EMBL" id="LAZR01056222">
    <property type="protein sequence ID" value="KKK74639.1"/>
    <property type="molecule type" value="Genomic_DNA"/>
</dbReference>
<dbReference type="PANTHER" id="PTHR43415:SF3">
    <property type="entry name" value="GNAT-FAMILY ACETYLTRANSFERASE"/>
    <property type="match status" value="1"/>
</dbReference>
<name>A0A0F9A7V4_9ZZZZ</name>
<comment type="caution">
    <text evidence="2">The sequence shown here is derived from an EMBL/GenBank/DDBJ whole genome shotgun (WGS) entry which is preliminary data.</text>
</comment>
<feature type="non-terminal residue" evidence="2">
    <location>
        <position position="171"/>
    </location>
</feature>
<dbReference type="PANTHER" id="PTHR43415">
    <property type="entry name" value="SPERMIDINE N(1)-ACETYLTRANSFERASE"/>
    <property type="match status" value="1"/>
</dbReference>
<dbReference type="InterPro" id="IPR000182">
    <property type="entry name" value="GNAT_dom"/>
</dbReference>
<evidence type="ECO:0000313" key="2">
    <source>
        <dbReference type="EMBL" id="KKK74639.1"/>
    </source>
</evidence>
<organism evidence="2">
    <name type="scientific">marine sediment metagenome</name>
    <dbReference type="NCBI Taxonomy" id="412755"/>
    <lineage>
        <taxon>unclassified sequences</taxon>
        <taxon>metagenomes</taxon>
        <taxon>ecological metagenomes</taxon>
    </lineage>
</organism>
<dbReference type="Gene3D" id="3.40.630.30">
    <property type="match status" value="1"/>
</dbReference>
<proteinExistence type="predicted"/>
<feature type="domain" description="N-acetyltransferase" evidence="1">
    <location>
        <begin position="10"/>
        <end position="159"/>
    </location>
</feature>
<gene>
    <name evidence="2" type="ORF">LCGC14_2881770</name>
</gene>
<reference evidence="2" key="1">
    <citation type="journal article" date="2015" name="Nature">
        <title>Complex archaea that bridge the gap between prokaryotes and eukaryotes.</title>
        <authorList>
            <person name="Spang A."/>
            <person name="Saw J.H."/>
            <person name="Jorgensen S.L."/>
            <person name="Zaremba-Niedzwiedzka K."/>
            <person name="Martijn J."/>
            <person name="Lind A.E."/>
            <person name="van Eijk R."/>
            <person name="Schleper C."/>
            <person name="Guy L."/>
            <person name="Ettema T.J."/>
        </authorList>
    </citation>
    <scope>NUCLEOTIDE SEQUENCE</scope>
</reference>
<dbReference type="AlphaFoldDB" id="A0A0F9A7V4"/>
<dbReference type="GO" id="GO:0016747">
    <property type="term" value="F:acyltransferase activity, transferring groups other than amino-acyl groups"/>
    <property type="evidence" value="ECO:0007669"/>
    <property type="project" value="InterPro"/>
</dbReference>
<protein>
    <recommendedName>
        <fullName evidence="1">N-acetyltransferase domain-containing protein</fullName>
    </recommendedName>
</protein>